<dbReference type="OrthoDB" id="290940at2"/>
<comment type="caution">
    <text evidence="2">The sequence shown here is derived from an EMBL/GenBank/DDBJ whole genome shotgun (WGS) entry which is preliminary data.</text>
</comment>
<evidence type="ECO:0008006" key="4">
    <source>
        <dbReference type="Google" id="ProtNLM"/>
    </source>
</evidence>
<keyword evidence="1" id="KW-0732">Signal</keyword>
<sequence precursor="true">MKHVALFPVALSFLLATQGLSRADLVESFPLLLSAGSLQDNGTRFVSTKSGLAIDGVTFDATLTVQGSSAITGFSDPGTSGFGIRGLDQTFLISNGEHLRFSLIVDNVSGGDIDFLGFSSISYSNVQSGAEIFVSPTLAVPNSATPVAVDGEGEVNLPSTGFTDFYSVAGPVFNGNRHLAGAVSARFSTALAAVPEPSGFLFGGLVSVLCGVLGRRRVRA</sequence>
<dbReference type="RefSeq" id="WP_146564437.1">
    <property type="nucleotide sequence ID" value="NZ_SIHJ01000001.1"/>
</dbReference>
<evidence type="ECO:0000256" key="1">
    <source>
        <dbReference type="SAM" id="SignalP"/>
    </source>
</evidence>
<feature type="signal peptide" evidence="1">
    <location>
        <begin position="1"/>
        <end position="23"/>
    </location>
</feature>
<evidence type="ECO:0000313" key="3">
    <source>
        <dbReference type="Proteomes" id="UP000316714"/>
    </source>
</evidence>
<organism evidence="2 3">
    <name type="scientific">Posidoniimonas corsicana</name>
    <dbReference type="NCBI Taxonomy" id="1938618"/>
    <lineage>
        <taxon>Bacteria</taxon>
        <taxon>Pseudomonadati</taxon>
        <taxon>Planctomycetota</taxon>
        <taxon>Planctomycetia</taxon>
        <taxon>Pirellulales</taxon>
        <taxon>Lacipirellulaceae</taxon>
        <taxon>Posidoniimonas</taxon>
    </lineage>
</organism>
<gene>
    <name evidence="2" type="ORF">KOR34_20250</name>
</gene>
<dbReference type="AlphaFoldDB" id="A0A5C5VEL9"/>
<dbReference type="Proteomes" id="UP000316714">
    <property type="component" value="Unassembled WGS sequence"/>
</dbReference>
<dbReference type="EMBL" id="SIHJ01000001">
    <property type="protein sequence ID" value="TWT37078.1"/>
    <property type="molecule type" value="Genomic_DNA"/>
</dbReference>
<name>A0A5C5VEL9_9BACT</name>
<protein>
    <recommendedName>
        <fullName evidence="4">PEP-CTERM protein-sorting domain-containing protein</fullName>
    </recommendedName>
</protein>
<evidence type="ECO:0000313" key="2">
    <source>
        <dbReference type="EMBL" id="TWT37078.1"/>
    </source>
</evidence>
<accession>A0A5C5VEL9</accession>
<keyword evidence="3" id="KW-1185">Reference proteome</keyword>
<proteinExistence type="predicted"/>
<reference evidence="2 3" key="1">
    <citation type="submission" date="2019-02" db="EMBL/GenBank/DDBJ databases">
        <title>Deep-cultivation of Planctomycetes and their phenomic and genomic characterization uncovers novel biology.</title>
        <authorList>
            <person name="Wiegand S."/>
            <person name="Jogler M."/>
            <person name="Boedeker C."/>
            <person name="Pinto D."/>
            <person name="Vollmers J."/>
            <person name="Rivas-Marin E."/>
            <person name="Kohn T."/>
            <person name="Peeters S.H."/>
            <person name="Heuer A."/>
            <person name="Rast P."/>
            <person name="Oberbeckmann S."/>
            <person name="Bunk B."/>
            <person name="Jeske O."/>
            <person name="Meyerdierks A."/>
            <person name="Storesund J.E."/>
            <person name="Kallscheuer N."/>
            <person name="Luecker S."/>
            <person name="Lage O.M."/>
            <person name="Pohl T."/>
            <person name="Merkel B.J."/>
            <person name="Hornburger P."/>
            <person name="Mueller R.-W."/>
            <person name="Bruemmer F."/>
            <person name="Labrenz M."/>
            <person name="Spormann A.M."/>
            <person name="Op Den Camp H."/>
            <person name="Overmann J."/>
            <person name="Amann R."/>
            <person name="Jetten M.S.M."/>
            <person name="Mascher T."/>
            <person name="Medema M.H."/>
            <person name="Devos D.P."/>
            <person name="Kaster A.-K."/>
            <person name="Ovreas L."/>
            <person name="Rohde M."/>
            <person name="Galperin M.Y."/>
            <person name="Jogler C."/>
        </authorList>
    </citation>
    <scope>NUCLEOTIDE SEQUENCE [LARGE SCALE GENOMIC DNA]</scope>
    <source>
        <strain evidence="2 3">KOR34</strain>
    </source>
</reference>
<feature type="chain" id="PRO_5022873234" description="PEP-CTERM protein-sorting domain-containing protein" evidence="1">
    <location>
        <begin position="24"/>
        <end position="220"/>
    </location>
</feature>